<evidence type="ECO:0000313" key="1">
    <source>
        <dbReference type="EMBL" id="KAF2790795.1"/>
    </source>
</evidence>
<keyword evidence="2" id="KW-1185">Reference proteome</keyword>
<gene>
    <name evidence="1" type="ORF">K505DRAFT_250412</name>
</gene>
<reference evidence="1" key="1">
    <citation type="journal article" date="2020" name="Stud. Mycol.">
        <title>101 Dothideomycetes genomes: a test case for predicting lifestyles and emergence of pathogens.</title>
        <authorList>
            <person name="Haridas S."/>
            <person name="Albert R."/>
            <person name="Binder M."/>
            <person name="Bloem J."/>
            <person name="Labutti K."/>
            <person name="Salamov A."/>
            <person name="Andreopoulos B."/>
            <person name="Baker S."/>
            <person name="Barry K."/>
            <person name="Bills G."/>
            <person name="Bluhm B."/>
            <person name="Cannon C."/>
            <person name="Castanera R."/>
            <person name="Culley D."/>
            <person name="Daum C."/>
            <person name="Ezra D."/>
            <person name="Gonzalez J."/>
            <person name="Henrissat B."/>
            <person name="Kuo A."/>
            <person name="Liang C."/>
            <person name="Lipzen A."/>
            <person name="Lutzoni F."/>
            <person name="Magnuson J."/>
            <person name="Mondo S."/>
            <person name="Nolan M."/>
            <person name="Ohm R."/>
            <person name="Pangilinan J."/>
            <person name="Park H.-J."/>
            <person name="Ramirez L."/>
            <person name="Alfaro M."/>
            <person name="Sun H."/>
            <person name="Tritt A."/>
            <person name="Yoshinaga Y."/>
            <person name="Zwiers L.-H."/>
            <person name="Turgeon B."/>
            <person name="Goodwin S."/>
            <person name="Spatafora J."/>
            <person name="Crous P."/>
            <person name="Grigoriev I."/>
        </authorList>
    </citation>
    <scope>NUCLEOTIDE SEQUENCE</scope>
    <source>
        <strain evidence="1">CBS 109.77</strain>
    </source>
</reference>
<proteinExistence type="predicted"/>
<dbReference type="AlphaFoldDB" id="A0A6A6X3U4"/>
<feature type="non-terminal residue" evidence="1">
    <location>
        <position position="1"/>
    </location>
</feature>
<accession>A0A6A6X3U4</accession>
<dbReference type="Pfam" id="PF26639">
    <property type="entry name" value="Het-6_barrel"/>
    <property type="match status" value="1"/>
</dbReference>
<protein>
    <recommendedName>
        <fullName evidence="3">Heterokaryon incompatibility domain-containing protein</fullName>
    </recommendedName>
</protein>
<evidence type="ECO:0008006" key="3">
    <source>
        <dbReference type="Google" id="ProtNLM"/>
    </source>
</evidence>
<dbReference type="PANTHER" id="PTHR24148:SF64">
    <property type="entry name" value="HETEROKARYON INCOMPATIBILITY DOMAIN-CONTAINING PROTEIN"/>
    <property type="match status" value="1"/>
</dbReference>
<dbReference type="EMBL" id="MU002054">
    <property type="protein sequence ID" value="KAF2790795.1"/>
    <property type="molecule type" value="Genomic_DNA"/>
</dbReference>
<dbReference type="OrthoDB" id="2157530at2759"/>
<dbReference type="Proteomes" id="UP000799757">
    <property type="component" value="Unassembled WGS sequence"/>
</dbReference>
<dbReference type="InterPro" id="IPR052895">
    <property type="entry name" value="HetReg/Transcr_Mod"/>
</dbReference>
<evidence type="ECO:0000313" key="2">
    <source>
        <dbReference type="Proteomes" id="UP000799757"/>
    </source>
</evidence>
<dbReference type="PANTHER" id="PTHR24148">
    <property type="entry name" value="ANKYRIN REPEAT DOMAIN-CONTAINING PROTEIN 39 HOMOLOG-RELATED"/>
    <property type="match status" value="1"/>
</dbReference>
<organism evidence="1 2">
    <name type="scientific">Melanomma pulvis-pyrius CBS 109.77</name>
    <dbReference type="NCBI Taxonomy" id="1314802"/>
    <lineage>
        <taxon>Eukaryota</taxon>
        <taxon>Fungi</taxon>
        <taxon>Dikarya</taxon>
        <taxon>Ascomycota</taxon>
        <taxon>Pezizomycotina</taxon>
        <taxon>Dothideomycetes</taxon>
        <taxon>Pleosporomycetidae</taxon>
        <taxon>Pleosporales</taxon>
        <taxon>Melanommataceae</taxon>
        <taxon>Melanomma</taxon>
    </lineage>
</organism>
<sequence length="309" mass="34870">LDLHPNYVVSVEEVLKNAVNKLLLRYGTLELFCKAGGGFDRTLPGLPSYVADWSHIPTAQPLYWHFYEGPQTVTPKESGISLHRNGKLQMKLFDLDYIEKVSEPLLGAGGIDESRRLLSWFDAAEQMAVSGARDPYPMIAPSRPGVSLFEAFWRTIIANSTSKRTRAPEDWYHGYLRYKCTLSKRCEMTPTSLFESLEQYQDQYRDPMDRTVATMMDWFNMMLITSWNRAFCVTRNGMLGLVPPGALPGDLVSLLPGGAVPFVMRPKDLSESNGELELVGESYFHGVTAIDAMKEFRNDGKEPHSIFLV</sequence>
<name>A0A6A6X3U4_9PLEO</name>